<dbReference type="InParanoid" id="A0A401GS05"/>
<sequence length="551" mass="61341">MEDADSASTRSGNPYFAPADGRCPINDLPPELLSHIFLLGSAEYTQDEHDEDEEEAEADNADNDEEDDEEDEEEEEGEPEWEVLVSHVCHRWREVALNTPALWTTLDSDCELEKIRVYLERSQNAPLVLSFDLAEDDDDDEEDEGRDDDDDADTAKDVALTIRLGETLALIMPHVGHWRSFELMVSDYALMHLALLEFGRAPAAPILEELLLYVYDDTDEYDTFHPEPLKQQDFVLFGGSAPKLTHVALWGVHLDWARSHFLSGLQEFELAYHAKDVRPSFADVARILHGSPELHTLTFCLSGPAGGPVEWLTSMFEDVPEGVSVSTTLALPSVKKLVLAYLEPAYAMPLVERLALPHLTELALDLEQDDFSDFLVMLARPASATGKPLLAELESFKVSGLPCGDEAVAEALGALSNLTYINLNFGFIENSWARYLIDPPSKAAAVTSPSGARVFCPRLQTLTVTGLDGGEVMGIIAARKNAGVPIRQLQINEDDHVDEEQDEWLRQNVESFETFEASDDEIVFDGSDVDMDIEEVEEDGTDDFYAWEDVD</sequence>
<feature type="region of interest" description="Disordered" evidence="1">
    <location>
        <begin position="1"/>
        <end position="24"/>
    </location>
</feature>
<evidence type="ECO:0000313" key="2">
    <source>
        <dbReference type="EMBL" id="GBE84940.1"/>
    </source>
</evidence>
<dbReference type="GeneID" id="38781857"/>
<dbReference type="Proteomes" id="UP000287166">
    <property type="component" value="Unassembled WGS sequence"/>
</dbReference>
<dbReference type="AlphaFoldDB" id="A0A401GS05"/>
<protein>
    <submittedName>
        <fullName evidence="2">Uncharacterized protein</fullName>
    </submittedName>
</protein>
<dbReference type="RefSeq" id="XP_027615853.1">
    <property type="nucleotide sequence ID" value="XM_027760052.1"/>
</dbReference>
<dbReference type="Gene3D" id="1.20.1280.50">
    <property type="match status" value="1"/>
</dbReference>
<dbReference type="OrthoDB" id="3341212at2759"/>
<comment type="caution">
    <text evidence="2">The sequence shown here is derived from an EMBL/GenBank/DDBJ whole genome shotgun (WGS) entry which is preliminary data.</text>
</comment>
<feature type="region of interest" description="Disordered" evidence="1">
    <location>
        <begin position="39"/>
        <end position="81"/>
    </location>
</feature>
<gene>
    <name evidence="2" type="ORF">SCP_0701220</name>
</gene>
<reference evidence="2 3" key="1">
    <citation type="journal article" date="2018" name="Sci. Rep.">
        <title>Genome sequence of the cauliflower mushroom Sparassis crispa (Hanabiratake) and its association with beneficial usage.</title>
        <authorList>
            <person name="Kiyama R."/>
            <person name="Furutani Y."/>
            <person name="Kawaguchi K."/>
            <person name="Nakanishi T."/>
        </authorList>
    </citation>
    <scope>NUCLEOTIDE SEQUENCE [LARGE SCALE GENOMIC DNA]</scope>
</reference>
<evidence type="ECO:0000313" key="3">
    <source>
        <dbReference type="Proteomes" id="UP000287166"/>
    </source>
</evidence>
<accession>A0A401GS05</accession>
<proteinExistence type="predicted"/>
<feature type="region of interest" description="Disordered" evidence="1">
    <location>
        <begin position="130"/>
        <end position="154"/>
    </location>
</feature>
<feature type="compositionally biased region" description="Polar residues" evidence="1">
    <location>
        <begin position="1"/>
        <end position="12"/>
    </location>
</feature>
<name>A0A401GS05_9APHY</name>
<feature type="compositionally biased region" description="Acidic residues" evidence="1">
    <location>
        <begin position="48"/>
        <end position="81"/>
    </location>
</feature>
<dbReference type="EMBL" id="BFAD01000007">
    <property type="protein sequence ID" value="GBE84940.1"/>
    <property type="molecule type" value="Genomic_DNA"/>
</dbReference>
<dbReference type="InterPro" id="IPR032675">
    <property type="entry name" value="LRR_dom_sf"/>
</dbReference>
<dbReference type="Gene3D" id="3.80.10.10">
    <property type="entry name" value="Ribonuclease Inhibitor"/>
    <property type="match status" value="1"/>
</dbReference>
<organism evidence="2 3">
    <name type="scientific">Sparassis crispa</name>
    <dbReference type="NCBI Taxonomy" id="139825"/>
    <lineage>
        <taxon>Eukaryota</taxon>
        <taxon>Fungi</taxon>
        <taxon>Dikarya</taxon>
        <taxon>Basidiomycota</taxon>
        <taxon>Agaricomycotina</taxon>
        <taxon>Agaricomycetes</taxon>
        <taxon>Polyporales</taxon>
        <taxon>Sparassidaceae</taxon>
        <taxon>Sparassis</taxon>
    </lineage>
</organism>
<dbReference type="STRING" id="139825.A0A401GS05"/>
<feature type="compositionally biased region" description="Acidic residues" evidence="1">
    <location>
        <begin position="133"/>
        <end position="152"/>
    </location>
</feature>
<evidence type="ECO:0000256" key="1">
    <source>
        <dbReference type="SAM" id="MobiDB-lite"/>
    </source>
</evidence>
<keyword evidence="3" id="KW-1185">Reference proteome</keyword>